<dbReference type="PANTHER" id="PTHR42810">
    <property type="entry name" value="PURINE PERMEASE C1399.01C-RELATED"/>
    <property type="match status" value="1"/>
</dbReference>
<dbReference type="GO" id="GO:0042907">
    <property type="term" value="F:xanthine transmembrane transporter activity"/>
    <property type="evidence" value="ECO:0007669"/>
    <property type="project" value="TreeGrafter"/>
</dbReference>
<organism evidence="8 9">
    <name type="scientific">Rubellicoccus peritrichatus</name>
    <dbReference type="NCBI Taxonomy" id="3080537"/>
    <lineage>
        <taxon>Bacteria</taxon>
        <taxon>Pseudomonadati</taxon>
        <taxon>Verrucomicrobiota</taxon>
        <taxon>Opitutia</taxon>
        <taxon>Puniceicoccales</taxon>
        <taxon>Cerasicoccaceae</taxon>
        <taxon>Rubellicoccus</taxon>
    </lineage>
</organism>
<sequence>MKEEDNTNHQLLYAADETPPHGLSLFLGFQAIALIISGIALTPVVVLRIAGADAVQNSWVIFAAFIISGLTTCLQARPIGRWGSGYPLFMGTSGAFIAVGAAAVESGGLALLATLAATSALVQLALAARLSWFRNVITPSVGGVIVMLIVVTVFPVCTGLLTKVPAGSEGMPAALTAGVTFVAIVGIAIFGSKRWRLWGPLIGVVAGTLTAIPFGLFDTSGIKAAAWIGFPQVGWPGMDLSFDSRFWALFPAFAIVTVVGAIETFGDAVSMQRCGHRGSRPIDFRSVQGALRADGVGNLLSGLFGTLPNTTYSTSVSLVEFTGVAARRVALYGGGILLILAFFPKVSALLQAIPNPVVGAYLIILLAILFSAGGIRLVANGGLSAENGLIVGISFWMGTAFQSKAIFPALMPEWMHTLMDNGMTAGGLTALVLSWLFSLRRGRSNVLKIGKGSGVVGSVHEFLEERALAQGWDEDATRRLQLVGEESVMFLLDGNNETDKALSLSLRFEESKAILEFAYGATAANLEAAIGELAEKSAGTGQNAALRILNSLAASVEHHHFNDGDFLAVSVESRGI</sequence>
<keyword evidence="5 7" id="KW-1133">Transmembrane helix</keyword>
<keyword evidence="3" id="KW-0813">Transport</keyword>
<evidence type="ECO:0000313" key="9">
    <source>
        <dbReference type="Proteomes" id="UP001304300"/>
    </source>
</evidence>
<keyword evidence="6 7" id="KW-0472">Membrane</keyword>
<feature type="transmembrane region" description="Helical" evidence="7">
    <location>
        <begin position="329"/>
        <end position="353"/>
    </location>
</feature>
<proteinExistence type="inferred from homology"/>
<reference evidence="8 9" key="1">
    <citation type="submission" date="2023-10" db="EMBL/GenBank/DDBJ databases">
        <title>Rubellicoccus peritrichatus gen. nov., sp. nov., isolated from an algae of coral reef tank.</title>
        <authorList>
            <person name="Luo J."/>
        </authorList>
    </citation>
    <scope>NUCLEOTIDE SEQUENCE [LARGE SCALE GENOMIC DNA]</scope>
    <source>
        <strain evidence="8 9">CR14</strain>
    </source>
</reference>
<feature type="transmembrane region" description="Helical" evidence="7">
    <location>
        <begin position="25"/>
        <end position="50"/>
    </location>
</feature>
<comment type="similarity">
    <text evidence="2">Belongs to the nucleobase:cation symporter-2 (NCS2) (TC 2.A.40) family.</text>
</comment>
<dbReference type="Pfam" id="PF00860">
    <property type="entry name" value="Xan_ur_permease"/>
    <property type="match status" value="1"/>
</dbReference>
<feature type="transmembrane region" description="Helical" evidence="7">
    <location>
        <begin position="390"/>
        <end position="410"/>
    </location>
</feature>
<feature type="transmembrane region" description="Helical" evidence="7">
    <location>
        <begin position="246"/>
        <end position="266"/>
    </location>
</feature>
<feature type="transmembrane region" description="Helical" evidence="7">
    <location>
        <begin position="140"/>
        <end position="161"/>
    </location>
</feature>
<protein>
    <submittedName>
        <fullName evidence="8">Solute carrier family 23 protein</fullName>
    </submittedName>
</protein>
<feature type="transmembrane region" description="Helical" evidence="7">
    <location>
        <begin position="173"/>
        <end position="190"/>
    </location>
</feature>
<comment type="subcellular location">
    <subcellularLocation>
        <location evidence="1">Membrane</location>
        <topology evidence="1">Multi-pass membrane protein</topology>
    </subcellularLocation>
</comment>
<evidence type="ECO:0000313" key="8">
    <source>
        <dbReference type="EMBL" id="WOO42126.1"/>
    </source>
</evidence>
<gene>
    <name evidence="8" type="ORF">RZN69_03430</name>
</gene>
<evidence type="ECO:0000256" key="5">
    <source>
        <dbReference type="ARBA" id="ARBA00022989"/>
    </source>
</evidence>
<feature type="transmembrane region" description="Helical" evidence="7">
    <location>
        <begin position="56"/>
        <end position="74"/>
    </location>
</feature>
<dbReference type="EMBL" id="CP136920">
    <property type="protein sequence ID" value="WOO42126.1"/>
    <property type="molecule type" value="Genomic_DNA"/>
</dbReference>
<evidence type="ECO:0000256" key="3">
    <source>
        <dbReference type="ARBA" id="ARBA00022448"/>
    </source>
</evidence>
<name>A0AAQ3LAI9_9BACT</name>
<feature type="transmembrane region" description="Helical" evidence="7">
    <location>
        <begin position="359"/>
        <end position="378"/>
    </location>
</feature>
<accession>A0AAQ3LAI9</accession>
<dbReference type="Proteomes" id="UP001304300">
    <property type="component" value="Chromosome"/>
</dbReference>
<evidence type="ECO:0000256" key="2">
    <source>
        <dbReference type="ARBA" id="ARBA00008821"/>
    </source>
</evidence>
<dbReference type="PANTHER" id="PTHR42810:SF2">
    <property type="entry name" value="PURINE PERMEASE C1399.01C-RELATED"/>
    <property type="match status" value="1"/>
</dbReference>
<evidence type="ECO:0000256" key="1">
    <source>
        <dbReference type="ARBA" id="ARBA00004141"/>
    </source>
</evidence>
<dbReference type="RefSeq" id="WP_317834610.1">
    <property type="nucleotide sequence ID" value="NZ_CP136920.1"/>
</dbReference>
<feature type="transmembrane region" description="Helical" evidence="7">
    <location>
        <begin position="197"/>
        <end position="217"/>
    </location>
</feature>
<keyword evidence="4 7" id="KW-0812">Transmembrane</keyword>
<evidence type="ECO:0000256" key="7">
    <source>
        <dbReference type="SAM" id="Phobius"/>
    </source>
</evidence>
<keyword evidence="9" id="KW-1185">Reference proteome</keyword>
<dbReference type="AlphaFoldDB" id="A0AAQ3LAI9"/>
<feature type="transmembrane region" description="Helical" evidence="7">
    <location>
        <begin position="422"/>
        <end position="439"/>
    </location>
</feature>
<dbReference type="KEGG" id="puo:RZN69_03430"/>
<dbReference type="GO" id="GO:0005886">
    <property type="term" value="C:plasma membrane"/>
    <property type="evidence" value="ECO:0007669"/>
    <property type="project" value="TreeGrafter"/>
</dbReference>
<evidence type="ECO:0000256" key="4">
    <source>
        <dbReference type="ARBA" id="ARBA00022692"/>
    </source>
</evidence>
<evidence type="ECO:0000256" key="6">
    <source>
        <dbReference type="ARBA" id="ARBA00023136"/>
    </source>
</evidence>
<dbReference type="InterPro" id="IPR006043">
    <property type="entry name" value="NCS2"/>
</dbReference>